<dbReference type="GO" id="GO:0003700">
    <property type="term" value="F:DNA-binding transcription factor activity"/>
    <property type="evidence" value="ECO:0007669"/>
    <property type="project" value="InterPro"/>
</dbReference>
<protein>
    <submittedName>
        <fullName evidence="3">Salmolysin</fullName>
    </submittedName>
</protein>
<evidence type="ECO:0000313" key="4">
    <source>
        <dbReference type="Proteomes" id="UP000223606"/>
    </source>
</evidence>
<dbReference type="InterPro" id="IPR036390">
    <property type="entry name" value="WH_DNA-bd_sf"/>
</dbReference>
<dbReference type="PROSITE" id="PS50995">
    <property type="entry name" value="HTH_MARR_2"/>
    <property type="match status" value="1"/>
</dbReference>
<dbReference type="OrthoDB" id="6331822at2"/>
<evidence type="ECO:0000256" key="1">
    <source>
        <dbReference type="SAM" id="MobiDB-lite"/>
    </source>
</evidence>
<dbReference type="InterPro" id="IPR036388">
    <property type="entry name" value="WH-like_DNA-bd_sf"/>
</dbReference>
<keyword evidence="4" id="KW-1185">Reference proteome</keyword>
<accession>A0A2C9DEC2</accession>
<dbReference type="SUPFAM" id="SSF46785">
    <property type="entry name" value="Winged helix' DNA-binding domain"/>
    <property type="match status" value="1"/>
</dbReference>
<dbReference type="SMART" id="SM00347">
    <property type="entry name" value="HTH_MARR"/>
    <property type="match status" value="1"/>
</dbReference>
<organism evidence="3 4">
    <name type="scientific">Hartmannibacter diazotrophicus</name>
    <dbReference type="NCBI Taxonomy" id="1482074"/>
    <lineage>
        <taxon>Bacteria</taxon>
        <taxon>Pseudomonadati</taxon>
        <taxon>Pseudomonadota</taxon>
        <taxon>Alphaproteobacteria</taxon>
        <taxon>Hyphomicrobiales</taxon>
        <taxon>Pleomorphomonadaceae</taxon>
        <taxon>Hartmannibacter</taxon>
    </lineage>
</organism>
<evidence type="ECO:0000259" key="2">
    <source>
        <dbReference type="PROSITE" id="PS50995"/>
    </source>
</evidence>
<dbReference type="AlphaFoldDB" id="A0A2C9DEC2"/>
<feature type="region of interest" description="Disordered" evidence="1">
    <location>
        <begin position="1"/>
        <end position="28"/>
    </location>
</feature>
<dbReference type="InterPro" id="IPR000835">
    <property type="entry name" value="HTH_MarR-typ"/>
</dbReference>
<reference evidence="4" key="1">
    <citation type="submission" date="2017-09" db="EMBL/GenBank/DDBJ databases">
        <title>Genome sequence of Nannocystis excedens DSM 71.</title>
        <authorList>
            <person name="Blom J."/>
        </authorList>
    </citation>
    <scope>NUCLEOTIDE SEQUENCE [LARGE SCALE GENOMIC DNA]</scope>
    <source>
        <strain evidence="4">type strain: E19</strain>
    </source>
</reference>
<dbReference type="Gene3D" id="1.10.10.10">
    <property type="entry name" value="Winged helix-like DNA-binding domain superfamily/Winged helix DNA-binding domain"/>
    <property type="match status" value="1"/>
</dbReference>
<dbReference type="PRINTS" id="PR00598">
    <property type="entry name" value="HTHMARR"/>
</dbReference>
<dbReference type="InterPro" id="IPR039422">
    <property type="entry name" value="MarR/SlyA-like"/>
</dbReference>
<dbReference type="KEGG" id="hdi:HDIA_4684"/>
<dbReference type="PANTHER" id="PTHR33164:SF89">
    <property type="entry name" value="MARR FAMILY REGULATORY PROTEIN"/>
    <property type="match status" value="1"/>
</dbReference>
<gene>
    <name evidence="3" type="primary">slyA_3</name>
    <name evidence="3" type="ORF">HDIA_4684</name>
</gene>
<proteinExistence type="predicted"/>
<sequence>MGEQTQVDNGKGDLPAAGETESGEPGERMVDLGALPSFLGYAIRRAQLTISDDFIRTLAAADLRPAYFYTLLVIQKNPGLNQSDVSAALGLQRTNFVVMVNDLEGRGLIERRPSASDRRSYALHLTRKGRALLARAMELQAEHQARFVSVLGAEEHDRLIRLLGKLAESRH</sequence>
<name>A0A2C9DEC2_9HYPH</name>
<dbReference type="RefSeq" id="WP_099558447.1">
    <property type="nucleotide sequence ID" value="NZ_LT960614.1"/>
</dbReference>
<dbReference type="PANTHER" id="PTHR33164">
    <property type="entry name" value="TRANSCRIPTIONAL REGULATOR, MARR FAMILY"/>
    <property type="match status" value="1"/>
</dbReference>
<evidence type="ECO:0000313" key="3">
    <source>
        <dbReference type="EMBL" id="SON58225.1"/>
    </source>
</evidence>
<dbReference type="Proteomes" id="UP000223606">
    <property type="component" value="Chromosome 1"/>
</dbReference>
<feature type="domain" description="HTH marR-type" evidence="2">
    <location>
        <begin position="36"/>
        <end position="168"/>
    </location>
</feature>
<dbReference type="EMBL" id="LT960614">
    <property type="protein sequence ID" value="SON58225.1"/>
    <property type="molecule type" value="Genomic_DNA"/>
</dbReference>
<dbReference type="GO" id="GO:0006950">
    <property type="term" value="P:response to stress"/>
    <property type="evidence" value="ECO:0007669"/>
    <property type="project" value="TreeGrafter"/>
</dbReference>
<dbReference type="Pfam" id="PF12802">
    <property type="entry name" value="MarR_2"/>
    <property type="match status" value="1"/>
</dbReference>